<dbReference type="Proteomes" id="UP000276776">
    <property type="component" value="Unassembled WGS sequence"/>
</dbReference>
<dbReference type="WBParaSite" id="TCLT_0000184301-mRNA-1">
    <property type="protein sequence ID" value="TCLT_0000184301-mRNA-1"/>
    <property type="gene ID" value="TCLT_0000184301"/>
</dbReference>
<reference evidence="1 2" key="2">
    <citation type="submission" date="2018-11" db="EMBL/GenBank/DDBJ databases">
        <authorList>
            <consortium name="Pathogen Informatics"/>
        </authorList>
    </citation>
    <scope>NUCLEOTIDE SEQUENCE [LARGE SCALE GENOMIC DNA]</scope>
</reference>
<dbReference type="EMBL" id="UYYF01000285">
    <property type="protein sequence ID" value="VDM97493.1"/>
    <property type="molecule type" value="Genomic_DNA"/>
</dbReference>
<dbReference type="AlphaFoldDB" id="A0A158RB39"/>
<reference evidence="3" key="1">
    <citation type="submission" date="2016-04" db="UniProtKB">
        <authorList>
            <consortium name="WormBaseParasite"/>
        </authorList>
    </citation>
    <scope>IDENTIFICATION</scope>
</reference>
<gene>
    <name evidence="1" type="ORF">TCLT_LOCUS1844</name>
</gene>
<dbReference type="OrthoDB" id="6418787at2759"/>
<evidence type="ECO:0000313" key="3">
    <source>
        <dbReference type="WBParaSite" id="TCLT_0000184301-mRNA-1"/>
    </source>
</evidence>
<evidence type="ECO:0000313" key="2">
    <source>
        <dbReference type="Proteomes" id="UP000276776"/>
    </source>
</evidence>
<evidence type="ECO:0000313" key="1">
    <source>
        <dbReference type="EMBL" id="VDM97493.1"/>
    </source>
</evidence>
<sequence>MSSKVNHCTKELSASMDRNLLLRFDDDTIFFNKYRSNRQEIKIKNNAQVAKNLIEFHYTGILQVRFSEIEKFFVVASELTFHIALEALSQLLEKHSCDNSYHAVICANIACDPKNQVAAPCVLSIINHAVGFLKQAKFCNSYRLCARPYAAYRILQTLAASTNCKFSTQVALDWLLYDERRYMYADFLLEAIVYEASDELMEFVDNIVPNLPRQISQTLLQHSNRAKFQYLLSGQKVNVKSGKHLITEKKKSASDNFQNQSSLRSNSENYQTPSATFINVQNAREIKKNHNILSVDTGTQPSSTTSLTSILSAQTENLLLPASSSAQIFDERLLSKKVKTIPHLNTNISTEIPLSKSNAKPRRSYILGISSDSDENAKGISDYMDFLRNGKNSKVNEKIIEFGKKNTEGLFQLLRLERQKIENCKKSSSVCDTSDVQVLSCFDEAPIVFPSTHNRYQLPDDPKPNIDATLLNRGYFI</sequence>
<organism evidence="3">
    <name type="scientific">Thelazia callipaeda</name>
    <name type="common">Oriental eyeworm</name>
    <name type="synonym">Parasitic nematode</name>
    <dbReference type="NCBI Taxonomy" id="103827"/>
    <lineage>
        <taxon>Eukaryota</taxon>
        <taxon>Metazoa</taxon>
        <taxon>Ecdysozoa</taxon>
        <taxon>Nematoda</taxon>
        <taxon>Chromadorea</taxon>
        <taxon>Rhabditida</taxon>
        <taxon>Spirurina</taxon>
        <taxon>Spiruromorpha</taxon>
        <taxon>Thelazioidea</taxon>
        <taxon>Thelaziidae</taxon>
        <taxon>Thelazia</taxon>
    </lineage>
</organism>
<protein>
    <submittedName>
        <fullName evidence="3">BTB domain-containing protein</fullName>
    </submittedName>
</protein>
<proteinExistence type="predicted"/>
<accession>A0A158RB39</accession>
<name>A0A158RB39_THECL</name>
<keyword evidence="2" id="KW-1185">Reference proteome</keyword>
<dbReference type="OMA" id="ICANIAC"/>